<feature type="signal peptide" evidence="2">
    <location>
        <begin position="1"/>
        <end position="22"/>
    </location>
</feature>
<gene>
    <name evidence="4" type="ORF">GGR36_000589</name>
</gene>
<dbReference type="InterPro" id="IPR018649">
    <property type="entry name" value="SHOCT"/>
</dbReference>
<proteinExistence type="predicted"/>
<organism evidence="4 5">
    <name type="scientific">Niveibacterium umoris</name>
    <dbReference type="NCBI Taxonomy" id="1193620"/>
    <lineage>
        <taxon>Bacteria</taxon>
        <taxon>Pseudomonadati</taxon>
        <taxon>Pseudomonadota</taxon>
        <taxon>Betaproteobacteria</taxon>
        <taxon>Rhodocyclales</taxon>
        <taxon>Rhodocyclaceae</taxon>
        <taxon>Niveibacterium</taxon>
    </lineage>
</organism>
<dbReference type="RefSeq" id="WP_183631691.1">
    <property type="nucleotide sequence ID" value="NZ_BAABLE010000011.1"/>
</dbReference>
<evidence type="ECO:0000313" key="5">
    <source>
        <dbReference type="Proteomes" id="UP000561045"/>
    </source>
</evidence>
<evidence type="ECO:0000313" key="4">
    <source>
        <dbReference type="EMBL" id="MBB4011281.1"/>
    </source>
</evidence>
<feature type="chain" id="PRO_5032452657" description="SHOCT domain-containing protein" evidence="2">
    <location>
        <begin position="23"/>
        <end position="285"/>
    </location>
</feature>
<feature type="region of interest" description="Disordered" evidence="1">
    <location>
        <begin position="221"/>
        <end position="251"/>
    </location>
</feature>
<dbReference type="Pfam" id="PF09851">
    <property type="entry name" value="SHOCT"/>
    <property type="match status" value="1"/>
</dbReference>
<protein>
    <recommendedName>
        <fullName evidence="3">SHOCT domain-containing protein</fullName>
    </recommendedName>
</protein>
<reference evidence="4 5" key="1">
    <citation type="submission" date="2020-08" db="EMBL/GenBank/DDBJ databases">
        <title>Genomic Encyclopedia of Type Strains, Phase IV (KMG-IV): sequencing the most valuable type-strain genomes for metagenomic binning, comparative biology and taxonomic classification.</title>
        <authorList>
            <person name="Goeker M."/>
        </authorList>
    </citation>
    <scope>NUCLEOTIDE SEQUENCE [LARGE SCALE GENOMIC DNA]</scope>
    <source>
        <strain evidence="4 5">DSM 106739</strain>
    </source>
</reference>
<accession>A0A840BCM7</accession>
<dbReference type="AlphaFoldDB" id="A0A840BCM7"/>
<sequence length="285" mass="30470">MSSQIRILMCVAGLMFGMTAFAAPNDALSGLFDLTPEKVKSWRASPGGALYWNQLDRVELTARGGPPEDALNQHPLDLSEDDVATALAKLTYRSPRGETLPLLSPEEIRRVRMALSAALAVATPTQDVLFVSTGPKTERGYTRKLTTAGRAFISGGALNVVVGETGRDVMHEVQTAHGGQLTVSFDFAQRGVAAKGVVLLPAAGSDAVSVRSDWVRVPVATQDRPAATPAATPATSASPKPATAAPSAGIRQQEERFELLKRLHEKGLITDAEYEKKREELLKTL</sequence>
<feature type="compositionally biased region" description="Low complexity" evidence="1">
    <location>
        <begin position="225"/>
        <end position="248"/>
    </location>
</feature>
<evidence type="ECO:0000259" key="3">
    <source>
        <dbReference type="Pfam" id="PF09851"/>
    </source>
</evidence>
<evidence type="ECO:0000256" key="1">
    <source>
        <dbReference type="SAM" id="MobiDB-lite"/>
    </source>
</evidence>
<dbReference type="EMBL" id="JACIET010000001">
    <property type="protein sequence ID" value="MBB4011281.1"/>
    <property type="molecule type" value="Genomic_DNA"/>
</dbReference>
<feature type="domain" description="SHOCT" evidence="3">
    <location>
        <begin position="258"/>
        <end position="282"/>
    </location>
</feature>
<comment type="caution">
    <text evidence="4">The sequence shown here is derived from an EMBL/GenBank/DDBJ whole genome shotgun (WGS) entry which is preliminary data.</text>
</comment>
<name>A0A840BCM7_9RHOO</name>
<keyword evidence="5" id="KW-1185">Reference proteome</keyword>
<evidence type="ECO:0000256" key="2">
    <source>
        <dbReference type="SAM" id="SignalP"/>
    </source>
</evidence>
<keyword evidence="2" id="KW-0732">Signal</keyword>
<dbReference type="Proteomes" id="UP000561045">
    <property type="component" value="Unassembled WGS sequence"/>
</dbReference>